<name>A0AAV8DGZ4_9POAL</name>
<accession>A0AAV8DGZ4</accession>
<organism evidence="1 2">
    <name type="scientific">Rhynchospora pubera</name>
    <dbReference type="NCBI Taxonomy" id="906938"/>
    <lineage>
        <taxon>Eukaryota</taxon>
        <taxon>Viridiplantae</taxon>
        <taxon>Streptophyta</taxon>
        <taxon>Embryophyta</taxon>
        <taxon>Tracheophyta</taxon>
        <taxon>Spermatophyta</taxon>
        <taxon>Magnoliopsida</taxon>
        <taxon>Liliopsida</taxon>
        <taxon>Poales</taxon>
        <taxon>Cyperaceae</taxon>
        <taxon>Cyperoideae</taxon>
        <taxon>Rhynchosporeae</taxon>
        <taxon>Rhynchospora</taxon>
    </lineage>
</organism>
<evidence type="ECO:0000313" key="2">
    <source>
        <dbReference type="Proteomes" id="UP001140206"/>
    </source>
</evidence>
<dbReference type="SUPFAM" id="SSF53474">
    <property type="entry name" value="alpha/beta-Hydrolases"/>
    <property type="match status" value="1"/>
</dbReference>
<gene>
    <name evidence="1" type="ORF">LUZ62_078157</name>
</gene>
<evidence type="ECO:0000313" key="1">
    <source>
        <dbReference type="EMBL" id="KAJ4767782.1"/>
    </source>
</evidence>
<protein>
    <submittedName>
        <fullName evidence="1">Chlorophyllase</fullName>
    </submittedName>
</protein>
<dbReference type="InterPro" id="IPR017395">
    <property type="entry name" value="Chlorophyllase-like"/>
</dbReference>
<dbReference type="PANTHER" id="PTHR33428">
    <property type="entry name" value="CHLOROPHYLLASE-2, CHLOROPLASTIC"/>
    <property type="match status" value="1"/>
</dbReference>
<dbReference type="Pfam" id="PF07224">
    <property type="entry name" value="Chlorophyllase"/>
    <property type="match status" value="2"/>
</dbReference>
<dbReference type="AlphaFoldDB" id="A0AAV8DGZ4"/>
<dbReference type="GO" id="GO:0015996">
    <property type="term" value="P:chlorophyll catabolic process"/>
    <property type="evidence" value="ECO:0007669"/>
    <property type="project" value="TreeGrafter"/>
</dbReference>
<proteinExistence type="predicted"/>
<dbReference type="PANTHER" id="PTHR33428:SF2">
    <property type="entry name" value="CHLOROPHYLLASE-2"/>
    <property type="match status" value="1"/>
</dbReference>
<comment type="caution">
    <text evidence="1">The sequence shown here is derived from an EMBL/GenBank/DDBJ whole genome shotgun (WGS) entry which is preliminary data.</text>
</comment>
<reference evidence="1" key="1">
    <citation type="submission" date="2022-08" db="EMBL/GenBank/DDBJ databases">
        <authorList>
            <person name="Marques A."/>
        </authorList>
    </citation>
    <scope>NUCLEOTIDE SEQUENCE</scope>
    <source>
        <strain evidence="1">RhyPub2mFocal</strain>
        <tissue evidence="1">Leaves</tissue>
    </source>
</reference>
<dbReference type="EMBL" id="JAMFTS010000004">
    <property type="protein sequence ID" value="KAJ4767782.1"/>
    <property type="molecule type" value="Genomic_DNA"/>
</dbReference>
<dbReference type="InterPro" id="IPR029058">
    <property type="entry name" value="AB_hydrolase_fold"/>
</dbReference>
<dbReference type="Proteomes" id="UP001140206">
    <property type="component" value="Chromosome 4"/>
</dbReference>
<keyword evidence="2" id="KW-1185">Reference proteome</keyword>
<dbReference type="GO" id="GO:0047746">
    <property type="term" value="F:chlorophyllase activity"/>
    <property type="evidence" value="ECO:0007669"/>
    <property type="project" value="TreeGrafter"/>
</dbReference>
<sequence>MASVKYVFEKGSKSVKMFTVQAKACKKTENSPMKPLLVASPVEEGDYPVVVFLHGYLLYNSFYSQLFNHVASHGFIVIGPQNSSLRLVERVNNFRQEETETSALYVVSGADTTEEIKSAASLLDWLTHNLASTLPPQVRPDLTKLSIAGHSRGGKVAFALALGKVVSSPIKISTLIGIDPVDGMDMGNQTPPPILTYEPNSLKLDMPVLVVGSGLGELKRNALFPPAAPKGVSHEQFFNECCAPACYFVAKDYGHVDMLDDETKGFRGNLTYCIAKNGKERKPMRLFVGGIMVAFLKAYLEQEKGTLMAIKDNPGVAPVEVSTCSFLERIN</sequence>
<dbReference type="Gene3D" id="3.40.50.1820">
    <property type="entry name" value="alpha/beta hydrolase"/>
    <property type="match status" value="1"/>
</dbReference>